<keyword evidence="1 8" id="KW-0444">Lipid biosynthesis</keyword>
<comment type="function">
    <text evidence="8">Transfers the 4'-phosphopantetheine moiety from coenzyme A to a Ser of acyl-carrier-protein.</text>
</comment>
<dbReference type="InterPro" id="IPR002582">
    <property type="entry name" value="ACPS"/>
</dbReference>
<dbReference type="HAMAP" id="MF_00101">
    <property type="entry name" value="AcpS"/>
    <property type="match status" value="1"/>
</dbReference>
<evidence type="ECO:0000256" key="6">
    <source>
        <dbReference type="ARBA" id="ARBA00023098"/>
    </source>
</evidence>
<comment type="subcellular location">
    <subcellularLocation>
        <location evidence="8">Cytoplasm</location>
    </subcellularLocation>
</comment>
<dbReference type="HOGENOM" id="CLU_089696_0_2_7"/>
<comment type="catalytic activity">
    <reaction evidence="8">
        <text>apo-[ACP] + CoA = holo-[ACP] + adenosine 3',5'-bisphosphate + H(+)</text>
        <dbReference type="Rhea" id="RHEA:12068"/>
        <dbReference type="Rhea" id="RHEA-COMP:9685"/>
        <dbReference type="Rhea" id="RHEA-COMP:9690"/>
        <dbReference type="ChEBI" id="CHEBI:15378"/>
        <dbReference type="ChEBI" id="CHEBI:29999"/>
        <dbReference type="ChEBI" id="CHEBI:57287"/>
        <dbReference type="ChEBI" id="CHEBI:58343"/>
        <dbReference type="ChEBI" id="CHEBI:64479"/>
        <dbReference type="EC" id="2.7.8.7"/>
    </reaction>
</comment>
<evidence type="ECO:0000256" key="2">
    <source>
        <dbReference type="ARBA" id="ARBA00022679"/>
    </source>
</evidence>
<evidence type="ECO:0000256" key="8">
    <source>
        <dbReference type="HAMAP-Rule" id="MF_00101"/>
    </source>
</evidence>
<dbReference type="NCBIfam" id="NF011251">
    <property type="entry name" value="PRK14657.1"/>
    <property type="match status" value="1"/>
</dbReference>
<sequence length="152" mass="15693">MIVGLGIDLVELARLEAALARFGDRFLARILTPAERASLPARPLPRLAGLFAAKEAAVKALGTGFSQGIGFSHLEILPDALGRPTLALAGPALARAAALGATVWHVSITHERTTAAAVVILEGEEGKRPPAAGGDFPAPPDPLKGKQKNISL</sequence>
<dbReference type="Pfam" id="PF01648">
    <property type="entry name" value="ACPS"/>
    <property type="match status" value="1"/>
</dbReference>
<comment type="cofactor">
    <cofactor evidence="8">
        <name>Mg(2+)</name>
        <dbReference type="ChEBI" id="CHEBI:18420"/>
    </cofactor>
</comment>
<evidence type="ECO:0000256" key="5">
    <source>
        <dbReference type="ARBA" id="ARBA00022842"/>
    </source>
</evidence>
<keyword evidence="4 8" id="KW-0276">Fatty acid metabolism</keyword>
<dbReference type="InterPro" id="IPR008278">
    <property type="entry name" value="4-PPantetheinyl_Trfase_dom"/>
</dbReference>
<evidence type="ECO:0000259" key="10">
    <source>
        <dbReference type="Pfam" id="PF01648"/>
    </source>
</evidence>
<organism evidence="11">
    <name type="scientific">Desulfovibrio sp. U5L</name>
    <dbReference type="NCBI Taxonomy" id="596152"/>
    <lineage>
        <taxon>Bacteria</taxon>
        <taxon>Pseudomonadati</taxon>
        <taxon>Thermodesulfobacteriota</taxon>
        <taxon>Desulfovibrionia</taxon>
        <taxon>Desulfovibrionales</taxon>
        <taxon>Desulfovibrionaceae</taxon>
        <taxon>Desulfovibrio</taxon>
    </lineage>
</organism>
<dbReference type="GO" id="GO:0000287">
    <property type="term" value="F:magnesium ion binding"/>
    <property type="evidence" value="ECO:0007669"/>
    <property type="project" value="UniProtKB-UniRule"/>
</dbReference>
<dbReference type="AlphaFoldDB" id="I2Q0P2"/>
<protein>
    <recommendedName>
        <fullName evidence="8">Holo-[acyl-carrier-protein] synthase</fullName>
        <shortName evidence="8">Holo-ACP synthase</shortName>
        <ecNumber evidence="8">2.7.8.7</ecNumber>
    </recommendedName>
    <alternativeName>
        <fullName evidence="8">4'-phosphopantetheinyl transferase AcpS</fullName>
    </alternativeName>
</protein>
<feature type="domain" description="4'-phosphopantetheinyl transferase" evidence="10">
    <location>
        <begin position="4"/>
        <end position="97"/>
    </location>
</feature>
<dbReference type="InterPro" id="IPR037143">
    <property type="entry name" value="4-PPantetheinyl_Trfase_dom_sf"/>
</dbReference>
<evidence type="ECO:0000256" key="3">
    <source>
        <dbReference type="ARBA" id="ARBA00022723"/>
    </source>
</evidence>
<dbReference type="SUPFAM" id="SSF56214">
    <property type="entry name" value="4'-phosphopantetheinyl transferase"/>
    <property type="match status" value="1"/>
</dbReference>
<dbReference type="GO" id="GO:0006633">
    <property type="term" value="P:fatty acid biosynthetic process"/>
    <property type="evidence" value="ECO:0007669"/>
    <property type="project" value="UniProtKB-UniRule"/>
</dbReference>
<dbReference type="InterPro" id="IPR004568">
    <property type="entry name" value="Ppantetheine-prot_Trfase_dom"/>
</dbReference>
<dbReference type="EC" id="2.7.8.7" evidence="8"/>
<keyword evidence="2 8" id="KW-0808">Transferase</keyword>
<keyword evidence="8" id="KW-0963">Cytoplasm</keyword>
<dbReference type="STRING" id="596152.DesU5LDRAFT_1668"/>
<evidence type="ECO:0000256" key="7">
    <source>
        <dbReference type="ARBA" id="ARBA00023160"/>
    </source>
</evidence>
<keyword evidence="3 8" id="KW-0479">Metal-binding</keyword>
<dbReference type="NCBIfam" id="TIGR00516">
    <property type="entry name" value="acpS"/>
    <property type="match status" value="1"/>
</dbReference>
<evidence type="ECO:0000256" key="4">
    <source>
        <dbReference type="ARBA" id="ARBA00022832"/>
    </source>
</evidence>
<dbReference type="GO" id="GO:0005737">
    <property type="term" value="C:cytoplasm"/>
    <property type="evidence" value="ECO:0007669"/>
    <property type="project" value="UniProtKB-SubCell"/>
</dbReference>
<feature type="binding site" evidence="8">
    <location>
        <position position="55"/>
    </location>
    <ligand>
        <name>Mg(2+)</name>
        <dbReference type="ChEBI" id="CHEBI:18420"/>
    </ligand>
</feature>
<accession>I2Q0P2</accession>
<gene>
    <name evidence="8" type="primary">acpS</name>
    <name evidence="11" type="ORF">DesU5LDRAFT_1668</name>
</gene>
<evidence type="ECO:0000256" key="9">
    <source>
        <dbReference type="SAM" id="MobiDB-lite"/>
    </source>
</evidence>
<dbReference type="GO" id="GO:0008897">
    <property type="term" value="F:holo-[acyl-carrier-protein] synthase activity"/>
    <property type="evidence" value="ECO:0007669"/>
    <property type="project" value="UniProtKB-UniRule"/>
</dbReference>
<evidence type="ECO:0000256" key="1">
    <source>
        <dbReference type="ARBA" id="ARBA00022516"/>
    </source>
</evidence>
<proteinExistence type="inferred from homology"/>
<dbReference type="NCBIfam" id="TIGR00556">
    <property type="entry name" value="pantethn_trn"/>
    <property type="match status" value="1"/>
</dbReference>
<dbReference type="eggNOG" id="COG0736">
    <property type="taxonomic scope" value="Bacteria"/>
</dbReference>
<reference evidence="11" key="1">
    <citation type="submission" date="2011-11" db="EMBL/GenBank/DDBJ databases">
        <title>Improved High-Quality Draft sequence of Desulfovibrio sp. U5L.</title>
        <authorList>
            <consortium name="US DOE Joint Genome Institute"/>
            <person name="Lucas S."/>
            <person name="Han J."/>
            <person name="Lapidus A."/>
            <person name="Cheng J.-F."/>
            <person name="Goodwin L."/>
            <person name="Pitluck S."/>
            <person name="Peters L."/>
            <person name="Ovchinnikova G."/>
            <person name="Held B."/>
            <person name="Detter J.C."/>
            <person name="Han C."/>
            <person name="Tapia R."/>
            <person name="Land M."/>
            <person name="Hauser L."/>
            <person name="Kyrpides N."/>
            <person name="Ivanova N."/>
            <person name="Pagani I."/>
            <person name="Gabster J."/>
            <person name="Walker C."/>
            <person name="Stolyar S."/>
            <person name="Stahl D."/>
            <person name="Arkin A."/>
            <person name="Dehal P."/>
            <person name="Hazen T."/>
            <person name="Woyke T."/>
        </authorList>
    </citation>
    <scope>NUCLEOTIDE SEQUENCE [LARGE SCALE GENOMIC DNA]</scope>
    <source>
        <strain evidence="11">U5L</strain>
    </source>
</reference>
<name>I2Q0P2_9BACT</name>
<feature type="region of interest" description="Disordered" evidence="9">
    <location>
        <begin position="126"/>
        <end position="152"/>
    </location>
</feature>
<keyword evidence="7 8" id="KW-0275">Fatty acid biosynthesis</keyword>
<feature type="binding site" evidence="8">
    <location>
        <position position="8"/>
    </location>
    <ligand>
        <name>Mg(2+)</name>
        <dbReference type="ChEBI" id="CHEBI:18420"/>
    </ligand>
</feature>
<keyword evidence="6 8" id="KW-0443">Lipid metabolism</keyword>
<evidence type="ECO:0000313" key="11">
    <source>
        <dbReference type="EMBL" id="EIG53348.1"/>
    </source>
</evidence>
<comment type="similarity">
    <text evidence="8">Belongs to the P-Pant transferase superfamily. AcpS family.</text>
</comment>
<keyword evidence="5 8" id="KW-0460">Magnesium</keyword>
<dbReference type="EMBL" id="JH600068">
    <property type="protein sequence ID" value="EIG53348.1"/>
    <property type="molecule type" value="Genomic_DNA"/>
</dbReference>
<dbReference type="Gene3D" id="3.90.470.20">
    <property type="entry name" value="4'-phosphopantetheinyl transferase domain"/>
    <property type="match status" value="1"/>
</dbReference>